<evidence type="ECO:0000313" key="13">
    <source>
        <dbReference type="Proteomes" id="UP000218765"/>
    </source>
</evidence>
<name>A0A1Z4VS41_9GAMM</name>
<dbReference type="Gene3D" id="2.40.440.10">
    <property type="entry name" value="L,D-transpeptidase catalytic domain-like"/>
    <property type="match status" value="1"/>
</dbReference>
<feature type="active site" description="Nucleophile" evidence="9">
    <location>
        <position position="211"/>
    </location>
</feature>
<dbReference type="PANTHER" id="PTHR30582:SF24">
    <property type="entry name" value="L,D-TRANSPEPTIDASE ERFK_SRFK-RELATED"/>
    <property type="match status" value="1"/>
</dbReference>
<dbReference type="GO" id="GO:0071972">
    <property type="term" value="F:peptidoglycan L,D-transpeptidase activity"/>
    <property type="evidence" value="ECO:0007669"/>
    <property type="project" value="TreeGrafter"/>
</dbReference>
<evidence type="ECO:0000256" key="7">
    <source>
        <dbReference type="ARBA" id="ARBA00022984"/>
    </source>
</evidence>
<dbReference type="GO" id="GO:0016757">
    <property type="term" value="F:glycosyltransferase activity"/>
    <property type="evidence" value="ECO:0007669"/>
    <property type="project" value="UniProtKB-KW"/>
</dbReference>
<evidence type="ECO:0000256" key="6">
    <source>
        <dbReference type="ARBA" id="ARBA00022960"/>
    </source>
</evidence>
<dbReference type="GO" id="GO:0018104">
    <property type="term" value="P:peptidoglycan-protein cross-linking"/>
    <property type="evidence" value="ECO:0007669"/>
    <property type="project" value="TreeGrafter"/>
</dbReference>
<comment type="pathway">
    <text evidence="1 9">Cell wall biogenesis; peptidoglycan biosynthesis.</text>
</comment>
<keyword evidence="8 9" id="KW-0961">Cell wall biogenesis/degradation</keyword>
<evidence type="ECO:0000256" key="8">
    <source>
        <dbReference type="ARBA" id="ARBA00023316"/>
    </source>
</evidence>
<sequence length="309" mass="34040">MLSNMKGLLLFSLLLLSPLMGRAQDFPLPPQDVDLVGRVQVIEAAHEDTLLDIARRHQLGHDEILLANPGVDRWLPGDGTAVTLPTRFILPAGEREGLVLNVPEMRLYYYPPAAGGERRVVRTWPVSVGRMDWNTPLGSWKIIRKQTDPAWYPPASIREEAAARGEPLPEVVPAGPDNPLGQHALRLSVPGYLIHGTNKPWGIGMRVTHGCIRMYPEDVAVLYEQVPVGTPVRIVNQTVKAGWLLGTLYLEVHPPLEEDRPGRDQLLSIALDAIEAATEGRPPVRLSGRRIKQAVENPSGYPVAVSLPE</sequence>
<dbReference type="SUPFAM" id="SSF141523">
    <property type="entry name" value="L,D-transpeptidase catalytic domain-like"/>
    <property type="match status" value="1"/>
</dbReference>
<dbReference type="GO" id="GO:0005576">
    <property type="term" value="C:extracellular region"/>
    <property type="evidence" value="ECO:0007669"/>
    <property type="project" value="TreeGrafter"/>
</dbReference>
<accession>A0A1Z4VS41</accession>
<feature type="active site" description="Proton donor/acceptor" evidence="9">
    <location>
        <position position="195"/>
    </location>
</feature>
<evidence type="ECO:0000256" key="10">
    <source>
        <dbReference type="SAM" id="SignalP"/>
    </source>
</evidence>
<proteinExistence type="inferred from homology"/>
<keyword evidence="4" id="KW-0808">Transferase</keyword>
<dbReference type="GO" id="GO:0071555">
    <property type="term" value="P:cell wall organization"/>
    <property type="evidence" value="ECO:0007669"/>
    <property type="project" value="UniProtKB-UniRule"/>
</dbReference>
<dbReference type="AlphaFoldDB" id="A0A1Z4VS41"/>
<feature type="domain" description="L,D-TPase catalytic" evidence="11">
    <location>
        <begin position="96"/>
        <end position="235"/>
    </location>
</feature>
<dbReference type="InterPro" id="IPR038063">
    <property type="entry name" value="Transpep_catalytic_dom"/>
</dbReference>
<comment type="similarity">
    <text evidence="2">Belongs to the YkuD family.</text>
</comment>
<keyword evidence="7 9" id="KW-0573">Peptidoglycan synthesis</keyword>
<dbReference type="InterPro" id="IPR005490">
    <property type="entry name" value="LD_TPept_cat_dom"/>
</dbReference>
<keyword evidence="6 9" id="KW-0133">Cell shape</keyword>
<keyword evidence="13" id="KW-1185">Reference proteome</keyword>
<keyword evidence="5" id="KW-0378">Hydrolase</keyword>
<dbReference type="Proteomes" id="UP000218765">
    <property type="component" value="Chromosome"/>
</dbReference>
<evidence type="ECO:0000256" key="4">
    <source>
        <dbReference type="ARBA" id="ARBA00022679"/>
    </source>
</evidence>
<feature type="signal peptide" evidence="10">
    <location>
        <begin position="1"/>
        <end position="23"/>
    </location>
</feature>
<evidence type="ECO:0000256" key="5">
    <source>
        <dbReference type="ARBA" id="ARBA00022801"/>
    </source>
</evidence>
<dbReference type="InterPro" id="IPR018392">
    <property type="entry name" value="LysM"/>
</dbReference>
<dbReference type="InterPro" id="IPR050979">
    <property type="entry name" value="LD-transpeptidase"/>
</dbReference>
<organism evidence="12 13">
    <name type="scientific">Thiohalobacter thiocyanaticus</name>
    <dbReference type="NCBI Taxonomy" id="585455"/>
    <lineage>
        <taxon>Bacteria</taxon>
        <taxon>Pseudomonadati</taxon>
        <taxon>Pseudomonadota</taxon>
        <taxon>Gammaproteobacteria</taxon>
        <taxon>Thiohalobacterales</taxon>
        <taxon>Thiohalobacteraceae</taxon>
        <taxon>Thiohalobacter</taxon>
    </lineage>
</organism>
<evidence type="ECO:0000259" key="11">
    <source>
        <dbReference type="PROSITE" id="PS52029"/>
    </source>
</evidence>
<dbReference type="PANTHER" id="PTHR30582">
    <property type="entry name" value="L,D-TRANSPEPTIDASE"/>
    <property type="match status" value="1"/>
</dbReference>
<evidence type="ECO:0000256" key="1">
    <source>
        <dbReference type="ARBA" id="ARBA00004752"/>
    </source>
</evidence>
<reference evidence="12 13" key="1">
    <citation type="submission" date="2017-05" db="EMBL/GenBank/DDBJ databases">
        <title>Thiocyanate degradation by Thiohalobacter thiocyanaticus FOKN1.</title>
        <authorList>
            <person name="Oshiki M."/>
            <person name="Fukushima T."/>
            <person name="Kawano S."/>
            <person name="Nakagawa J."/>
        </authorList>
    </citation>
    <scope>NUCLEOTIDE SEQUENCE [LARGE SCALE GENOMIC DNA]</scope>
    <source>
        <strain evidence="12 13">FOKN1</strain>
    </source>
</reference>
<dbReference type="OrthoDB" id="9787225at2"/>
<dbReference type="GO" id="GO:0008360">
    <property type="term" value="P:regulation of cell shape"/>
    <property type="evidence" value="ECO:0007669"/>
    <property type="project" value="UniProtKB-UniRule"/>
</dbReference>
<dbReference type="UniPathway" id="UPA00219"/>
<protein>
    <recommendedName>
        <fullName evidence="11">L,D-TPase catalytic domain-containing protein</fullName>
    </recommendedName>
</protein>
<evidence type="ECO:0000256" key="3">
    <source>
        <dbReference type="ARBA" id="ARBA00022676"/>
    </source>
</evidence>
<evidence type="ECO:0000256" key="2">
    <source>
        <dbReference type="ARBA" id="ARBA00005992"/>
    </source>
</evidence>
<keyword evidence="10" id="KW-0732">Signal</keyword>
<dbReference type="CDD" id="cd16913">
    <property type="entry name" value="YkuD_like"/>
    <property type="match status" value="1"/>
</dbReference>
<keyword evidence="3" id="KW-0328">Glycosyltransferase</keyword>
<dbReference type="Pfam" id="PF03734">
    <property type="entry name" value="YkuD"/>
    <property type="match status" value="1"/>
</dbReference>
<feature type="chain" id="PRO_5012961419" description="L,D-TPase catalytic domain-containing protein" evidence="10">
    <location>
        <begin position="24"/>
        <end position="309"/>
    </location>
</feature>
<dbReference type="EMBL" id="AP018052">
    <property type="protein sequence ID" value="BAZ94158.1"/>
    <property type="molecule type" value="Genomic_DNA"/>
</dbReference>
<dbReference type="KEGG" id="ttc:FOKN1_1772"/>
<gene>
    <name evidence="12" type="ORF">FOKN1_1772</name>
</gene>
<dbReference type="CDD" id="cd00118">
    <property type="entry name" value="LysM"/>
    <property type="match status" value="1"/>
</dbReference>
<dbReference type="PROSITE" id="PS52029">
    <property type="entry name" value="LD_TPASE"/>
    <property type="match status" value="1"/>
</dbReference>
<evidence type="ECO:0000256" key="9">
    <source>
        <dbReference type="PROSITE-ProRule" id="PRU01373"/>
    </source>
</evidence>
<evidence type="ECO:0000313" key="12">
    <source>
        <dbReference type="EMBL" id="BAZ94158.1"/>
    </source>
</evidence>